<dbReference type="InterPro" id="IPR003439">
    <property type="entry name" value="ABC_transporter-like_ATP-bd"/>
</dbReference>
<keyword evidence="3" id="KW-0547">Nucleotide-binding</keyword>
<sequence>MEPALDFAGVKKTFTTSSGPVTALDDVSFSIADGEFFAVLGPSGCGKSTLLSLAAGLERPSSGTVKTAGRVIDRAVTDIGIVFQTDALLDWRSVLQNVMIQPQMRGLKTSEYEGKARELLELVGLAGFEEKYPYELSGGMRQRVSICRALVHNPSLLLMDEPFGALDALTREQMVMELHHIWLRTHKSVMFVTHDIQEAVLLAQRVLVMTPRPGKIAEIIEVDLPLQRTPDIMESEKFTQKVAHIRHLFEAHGVLKKY</sequence>
<keyword evidence="4 7" id="KW-0067">ATP-binding</keyword>
<reference evidence="7 8" key="1">
    <citation type="submission" date="2023-07" db="EMBL/GenBank/DDBJ databases">
        <title>Genomic Encyclopedia of Type Strains, Phase IV (KMG-IV): sequencing the most valuable type-strain genomes for metagenomic binning, comparative biology and taxonomic classification.</title>
        <authorList>
            <person name="Goeker M."/>
        </authorList>
    </citation>
    <scope>NUCLEOTIDE SEQUENCE [LARGE SCALE GENOMIC DNA]</scope>
    <source>
        <strain evidence="7 8">DSM 11549</strain>
    </source>
</reference>
<comment type="function">
    <text evidence="5">Involved in beta-(1--&gt;2)glucan export. Transmembrane domains (TMD) form a pore in the inner membrane and the ATP-binding domain (NBD) is responsible for energy generation.</text>
</comment>
<dbReference type="InterPro" id="IPR017871">
    <property type="entry name" value="ABC_transporter-like_CS"/>
</dbReference>
<dbReference type="PROSITE" id="PS00211">
    <property type="entry name" value="ABC_TRANSPORTER_1"/>
    <property type="match status" value="1"/>
</dbReference>
<keyword evidence="8" id="KW-1185">Reference proteome</keyword>
<protein>
    <submittedName>
        <fullName evidence="7">NitT/TauT family transport system ATP-binding protein</fullName>
    </submittedName>
</protein>
<evidence type="ECO:0000256" key="1">
    <source>
        <dbReference type="ARBA" id="ARBA00005417"/>
    </source>
</evidence>
<dbReference type="CDD" id="cd03293">
    <property type="entry name" value="ABC_NrtD_SsuB_transporters"/>
    <property type="match status" value="1"/>
</dbReference>
<organism evidence="7 8">
    <name type="scientific">Rhodopseudomonas julia</name>
    <dbReference type="NCBI Taxonomy" id="200617"/>
    <lineage>
        <taxon>Bacteria</taxon>
        <taxon>Pseudomonadati</taxon>
        <taxon>Pseudomonadota</taxon>
        <taxon>Alphaproteobacteria</taxon>
        <taxon>Hyphomicrobiales</taxon>
        <taxon>Nitrobacteraceae</taxon>
        <taxon>Rhodopseudomonas</taxon>
    </lineage>
</organism>
<dbReference type="SMART" id="SM00382">
    <property type="entry name" value="AAA"/>
    <property type="match status" value="1"/>
</dbReference>
<dbReference type="GO" id="GO:0005524">
    <property type="term" value="F:ATP binding"/>
    <property type="evidence" value="ECO:0007669"/>
    <property type="project" value="UniProtKB-KW"/>
</dbReference>
<dbReference type="InterPro" id="IPR050166">
    <property type="entry name" value="ABC_transporter_ATP-bind"/>
</dbReference>
<dbReference type="SUPFAM" id="SSF52540">
    <property type="entry name" value="P-loop containing nucleoside triphosphate hydrolases"/>
    <property type="match status" value="1"/>
</dbReference>
<dbReference type="InterPro" id="IPR003593">
    <property type="entry name" value="AAA+_ATPase"/>
</dbReference>
<evidence type="ECO:0000313" key="7">
    <source>
        <dbReference type="EMBL" id="MDQ0325891.1"/>
    </source>
</evidence>
<name>A0ABU0C5V5_9BRAD</name>
<evidence type="ECO:0000256" key="3">
    <source>
        <dbReference type="ARBA" id="ARBA00022741"/>
    </source>
</evidence>
<dbReference type="EMBL" id="JAUSUK010000001">
    <property type="protein sequence ID" value="MDQ0325891.1"/>
    <property type="molecule type" value="Genomic_DNA"/>
</dbReference>
<evidence type="ECO:0000256" key="4">
    <source>
        <dbReference type="ARBA" id="ARBA00022840"/>
    </source>
</evidence>
<proteinExistence type="inferred from homology"/>
<evidence type="ECO:0000256" key="2">
    <source>
        <dbReference type="ARBA" id="ARBA00022448"/>
    </source>
</evidence>
<dbReference type="PANTHER" id="PTHR42788:SF13">
    <property type="entry name" value="ALIPHATIC SULFONATES IMPORT ATP-BINDING PROTEIN SSUB"/>
    <property type="match status" value="1"/>
</dbReference>
<comment type="caution">
    <text evidence="7">The sequence shown here is derived from an EMBL/GenBank/DDBJ whole genome shotgun (WGS) entry which is preliminary data.</text>
</comment>
<comment type="similarity">
    <text evidence="1">Belongs to the ABC transporter superfamily.</text>
</comment>
<dbReference type="PANTHER" id="PTHR42788">
    <property type="entry name" value="TAURINE IMPORT ATP-BINDING PROTEIN-RELATED"/>
    <property type="match status" value="1"/>
</dbReference>
<accession>A0ABU0C5V5</accession>
<dbReference type="InterPro" id="IPR027417">
    <property type="entry name" value="P-loop_NTPase"/>
</dbReference>
<dbReference type="Pfam" id="PF00005">
    <property type="entry name" value="ABC_tran"/>
    <property type="match status" value="1"/>
</dbReference>
<dbReference type="PROSITE" id="PS50893">
    <property type="entry name" value="ABC_TRANSPORTER_2"/>
    <property type="match status" value="1"/>
</dbReference>
<keyword evidence="2" id="KW-0813">Transport</keyword>
<evidence type="ECO:0000256" key="5">
    <source>
        <dbReference type="ARBA" id="ARBA00024722"/>
    </source>
</evidence>
<feature type="domain" description="ABC transporter" evidence="6">
    <location>
        <begin position="5"/>
        <end position="236"/>
    </location>
</feature>
<dbReference type="Gene3D" id="3.40.50.300">
    <property type="entry name" value="P-loop containing nucleotide triphosphate hydrolases"/>
    <property type="match status" value="1"/>
</dbReference>
<gene>
    <name evidence="7" type="ORF">J2R99_001740</name>
</gene>
<evidence type="ECO:0000259" key="6">
    <source>
        <dbReference type="PROSITE" id="PS50893"/>
    </source>
</evidence>
<dbReference type="RefSeq" id="WP_307154045.1">
    <property type="nucleotide sequence ID" value="NZ_JAUSUK010000001.1"/>
</dbReference>
<dbReference type="Proteomes" id="UP001230253">
    <property type="component" value="Unassembled WGS sequence"/>
</dbReference>
<evidence type="ECO:0000313" key="8">
    <source>
        <dbReference type="Proteomes" id="UP001230253"/>
    </source>
</evidence>